<keyword evidence="1" id="KW-0547">Nucleotide-binding</keyword>
<dbReference type="GO" id="GO:0005525">
    <property type="term" value="F:GTP binding"/>
    <property type="evidence" value="ECO:0007669"/>
    <property type="project" value="UniProtKB-KW"/>
</dbReference>
<dbReference type="InterPro" id="IPR027417">
    <property type="entry name" value="P-loop_NTPase"/>
</dbReference>
<evidence type="ECO:0000256" key="2">
    <source>
        <dbReference type="ARBA" id="ARBA00023134"/>
    </source>
</evidence>
<reference evidence="3" key="2">
    <citation type="submission" date="2025-09" db="UniProtKB">
        <authorList>
            <consortium name="Ensembl"/>
        </authorList>
    </citation>
    <scope>IDENTIFICATION</scope>
</reference>
<dbReference type="Ensembl" id="ENSNGAT00000009686.1">
    <property type="protein sequence ID" value="ENSNGAP00000005608.1"/>
    <property type="gene ID" value="ENSNGAG00000008013.1"/>
</dbReference>
<evidence type="ECO:0000313" key="3">
    <source>
        <dbReference type="Ensembl" id="ENSNGAP00000005608.1"/>
    </source>
</evidence>
<dbReference type="GO" id="GO:0003924">
    <property type="term" value="F:GTPase activity"/>
    <property type="evidence" value="ECO:0007669"/>
    <property type="project" value="InterPro"/>
</dbReference>
<dbReference type="SUPFAM" id="SSF52540">
    <property type="entry name" value="P-loop containing nucleoside triphosphate hydrolases"/>
    <property type="match status" value="1"/>
</dbReference>
<protein>
    <submittedName>
        <fullName evidence="3">Uncharacterized protein</fullName>
    </submittedName>
</protein>
<reference evidence="3" key="1">
    <citation type="submission" date="2025-08" db="UniProtKB">
        <authorList>
            <consortium name="Ensembl"/>
        </authorList>
    </citation>
    <scope>IDENTIFICATION</scope>
</reference>
<accession>A0A8C6QMT1</accession>
<name>A0A8C6QMT1_NANGA</name>
<proteinExistence type="predicted"/>
<organism evidence="3 4">
    <name type="scientific">Nannospalax galili</name>
    <name type="common">Northern Israeli blind subterranean mole rat</name>
    <name type="synonym">Spalax galili</name>
    <dbReference type="NCBI Taxonomy" id="1026970"/>
    <lineage>
        <taxon>Eukaryota</taxon>
        <taxon>Metazoa</taxon>
        <taxon>Chordata</taxon>
        <taxon>Craniata</taxon>
        <taxon>Vertebrata</taxon>
        <taxon>Euteleostomi</taxon>
        <taxon>Mammalia</taxon>
        <taxon>Eutheria</taxon>
        <taxon>Euarchontoglires</taxon>
        <taxon>Glires</taxon>
        <taxon>Rodentia</taxon>
        <taxon>Myomorpha</taxon>
        <taxon>Muroidea</taxon>
        <taxon>Spalacidae</taxon>
        <taxon>Spalacinae</taxon>
        <taxon>Nannospalax</taxon>
    </lineage>
</organism>
<keyword evidence="4" id="KW-1185">Reference proteome</keyword>
<evidence type="ECO:0000256" key="1">
    <source>
        <dbReference type="ARBA" id="ARBA00022741"/>
    </source>
</evidence>
<evidence type="ECO:0000313" key="4">
    <source>
        <dbReference type="Proteomes" id="UP000694381"/>
    </source>
</evidence>
<sequence>MTSEVVHTCPTIGSNVEEIILQKTPFLMWDMGCQEALHSTWNYSNTEVRRVPGLEDLQGSC</sequence>
<dbReference type="Pfam" id="PF00025">
    <property type="entry name" value="Arf"/>
    <property type="match status" value="1"/>
</dbReference>
<keyword evidence="2" id="KW-0342">GTP-binding</keyword>
<dbReference type="OMA" id="NTEVWKM"/>
<dbReference type="Proteomes" id="UP000694381">
    <property type="component" value="Unassembled WGS sequence"/>
</dbReference>
<dbReference type="AlphaFoldDB" id="A0A8C6QMT1"/>
<dbReference type="Gene3D" id="3.40.50.300">
    <property type="entry name" value="P-loop containing nucleotide triphosphate hydrolases"/>
    <property type="match status" value="1"/>
</dbReference>
<dbReference type="InterPro" id="IPR006689">
    <property type="entry name" value="Small_GTPase_ARF/SAR"/>
</dbReference>